<dbReference type="AlphaFoldDB" id="A0A841L525"/>
<name>A0A841L525_9FIRM</name>
<dbReference type="EMBL" id="JACHEN010000034">
    <property type="protein sequence ID" value="MBB6218212.1"/>
    <property type="molecule type" value="Genomic_DNA"/>
</dbReference>
<reference evidence="1 2" key="1">
    <citation type="submission" date="2020-08" db="EMBL/GenBank/DDBJ databases">
        <title>Genomic Encyclopedia of Type Strains, Phase IV (KMG-IV): sequencing the most valuable type-strain genomes for metagenomic binning, comparative biology and taxonomic classification.</title>
        <authorList>
            <person name="Goeker M."/>
        </authorList>
    </citation>
    <scope>NUCLEOTIDE SEQUENCE [LARGE SCALE GENOMIC DNA]</scope>
    <source>
        <strain evidence="1 2">DSM 103526</strain>
    </source>
</reference>
<dbReference type="RefSeq" id="WP_184312701.1">
    <property type="nucleotide sequence ID" value="NZ_JACHEN010000034.1"/>
</dbReference>
<comment type="caution">
    <text evidence="1">The sequence shown here is derived from an EMBL/GenBank/DDBJ whole genome shotgun (WGS) entry which is preliminary data.</text>
</comment>
<protein>
    <submittedName>
        <fullName evidence="1">Uncharacterized protein</fullName>
    </submittedName>
</protein>
<dbReference type="Proteomes" id="UP000579281">
    <property type="component" value="Unassembled WGS sequence"/>
</dbReference>
<organism evidence="1 2">
    <name type="scientific">Anaerosolibacter carboniphilus</name>
    <dbReference type="NCBI Taxonomy" id="1417629"/>
    <lineage>
        <taxon>Bacteria</taxon>
        <taxon>Bacillati</taxon>
        <taxon>Bacillota</taxon>
        <taxon>Clostridia</taxon>
        <taxon>Peptostreptococcales</taxon>
        <taxon>Thermotaleaceae</taxon>
        <taxon>Anaerosolibacter</taxon>
    </lineage>
</organism>
<evidence type="ECO:0000313" key="2">
    <source>
        <dbReference type="Proteomes" id="UP000579281"/>
    </source>
</evidence>
<keyword evidence="2" id="KW-1185">Reference proteome</keyword>
<proteinExistence type="predicted"/>
<evidence type="ECO:0000313" key="1">
    <source>
        <dbReference type="EMBL" id="MBB6218212.1"/>
    </source>
</evidence>
<gene>
    <name evidence="1" type="ORF">HNQ80_004352</name>
</gene>
<sequence length="65" mass="7595">MKPEILEYCLRSIVRHMNGDFDEFERLSSMAQKHYEAEKAGQKLYYAIGDVIPISVKERIYQAIA</sequence>
<accession>A0A841L525</accession>